<dbReference type="EMBL" id="JAAKZW010000002">
    <property type="protein sequence ID" value="NGO74355.1"/>
    <property type="molecule type" value="Genomic_DNA"/>
</dbReference>
<evidence type="ECO:0000313" key="4">
    <source>
        <dbReference type="Proteomes" id="UP000481109"/>
    </source>
</evidence>
<reference evidence="3 4" key="1">
    <citation type="submission" date="2020-02" db="EMBL/GenBank/DDBJ databases">
        <title>Whole-genome analyses of novel actinobacteria.</title>
        <authorList>
            <person name="Sahin N."/>
            <person name="Tokatli A."/>
        </authorList>
    </citation>
    <scope>NUCLEOTIDE SEQUENCE [LARGE SCALE GENOMIC DNA]</scope>
    <source>
        <strain evidence="3 4">YC504</strain>
    </source>
</reference>
<feature type="transmembrane region" description="Helical" evidence="2">
    <location>
        <begin position="12"/>
        <end position="37"/>
    </location>
</feature>
<feature type="compositionally biased region" description="Basic and acidic residues" evidence="1">
    <location>
        <begin position="43"/>
        <end position="55"/>
    </location>
</feature>
<dbReference type="Proteomes" id="UP000481109">
    <property type="component" value="Unassembled WGS sequence"/>
</dbReference>
<evidence type="ECO:0000256" key="1">
    <source>
        <dbReference type="SAM" id="MobiDB-lite"/>
    </source>
</evidence>
<organism evidence="3 4">
    <name type="scientific">Streptomyces mesophilus</name>
    <dbReference type="NCBI Taxonomy" id="1775132"/>
    <lineage>
        <taxon>Bacteria</taxon>
        <taxon>Bacillati</taxon>
        <taxon>Actinomycetota</taxon>
        <taxon>Actinomycetes</taxon>
        <taxon>Kitasatosporales</taxon>
        <taxon>Streptomycetaceae</taxon>
        <taxon>Streptomyces</taxon>
    </lineage>
</organism>
<proteinExistence type="predicted"/>
<feature type="compositionally biased region" description="Gly residues" evidence="1">
    <location>
        <begin position="104"/>
        <end position="121"/>
    </location>
</feature>
<keyword evidence="2" id="KW-0472">Membrane</keyword>
<keyword evidence="4" id="KW-1185">Reference proteome</keyword>
<keyword evidence="2" id="KW-1133">Transmembrane helix</keyword>
<dbReference type="Pfam" id="PF20087">
    <property type="entry name" value="DUF6479"/>
    <property type="match status" value="1"/>
</dbReference>
<comment type="caution">
    <text evidence="3">The sequence shown here is derived from an EMBL/GenBank/DDBJ whole genome shotgun (WGS) entry which is preliminary data.</text>
</comment>
<evidence type="ECO:0000256" key="2">
    <source>
        <dbReference type="SAM" id="Phobius"/>
    </source>
</evidence>
<keyword evidence="2" id="KW-0812">Transmembrane</keyword>
<dbReference type="AlphaFoldDB" id="A0A6G4XA06"/>
<name>A0A6G4XA06_9ACTN</name>
<evidence type="ECO:0008006" key="5">
    <source>
        <dbReference type="Google" id="ProtNLM"/>
    </source>
</evidence>
<evidence type="ECO:0000313" key="3">
    <source>
        <dbReference type="EMBL" id="NGO74355.1"/>
    </source>
</evidence>
<dbReference type="InterPro" id="IPR045513">
    <property type="entry name" value="DUF6479"/>
</dbReference>
<protein>
    <recommendedName>
        <fullName evidence="5">Secreted protein</fullName>
    </recommendedName>
</protein>
<gene>
    <name evidence="3" type="ORF">G6045_01455</name>
</gene>
<feature type="region of interest" description="Disordered" evidence="1">
    <location>
        <begin position="38"/>
        <end position="121"/>
    </location>
</feature>
<accession>A0A6G4XA06</accession>
<sequence>MSTGWTERAAAPGAAVGVVLALVGLAIVGMLIGAFVWGRRRQDRAPRPPRPEEQPRLPGGRPSGPVQEVREPDELPPDSPRLTPHQLRHSSTRSSADQEPSKWSGGGSGAFGSGGPGGKQG</sequence>